<evidence type="ECO:0000313" key="12">
    <source>
        <dbReference type="EMBL" id="KAJ5372488.1"/>
    </source>
</evidence>
<evidence type="ECO:0000256" key="6">
    <source>
        <dbReference type="ARBA" id="ARBA00022801"/>
    </source>
</evidence>
<dbReference type="Gene3D" id="2.115.10.20">
    <property type="entry name" value="Glycosyl hydrolase domain, family 43"/>
    <property type="match status" value="1"/>
</dbReference>
<dbReference type="InterPro" id="IPR050727">
    <property type="entry name" value="GH43_arabinanases"/>
</dbReference>
<evidence type="ECO:0000256" key="5">
    <source>
        <dbReference type="ARBA" id="ARBA00022729"/>
    </source>
</evidence>
<dbReference type="EMBL" id="JAPZBT010000002">
    <property type="protein sequence ID" value="KAJ5372488.1"/>
    <property type="molecule type" value="Genomic_DNA"/>
</dbReference>
<feature type="active site" description="Proton donor" evidence="9">
    <location>
        <position position="238"/>
    </location>
</feature>
<dbReference type="AlphaFoldDB" id="A0A9W9V880"/>
<keyword evidence="6 8" id="KW-0378">Hydrolase</keyword>
<reference evidence="12" key="2">
    <citation type="journal article" date="2023" name="IMA Fungus">
        <title>Comparative genomic study of the Penicillium genus elucidates a diverse pangenome and 15 lateral gene transfer events.</title>
        <authorList>
            <person name="Petersen C."/>
            <person name="Sorensen T."/>
            <person name="Nielsen M.R."/>
            <person name="Sondergaard T.E."/>
            <person name="Sorensen J.L."/>
            <person name="Fitzpatrick D.A."/>
            <person name="Frisvad J.C."/>
            <person name="Nielsen K.L."/>
        </authorList>
    </citation>
    <scope>NUCLEOTIDE SEQUENCE</scope>
    <source>
        <strain evidence="12">IBT 3081</strain>
    </source>
</reference>
<dbReference type="GO" id="GO:0046558">
    <property type="term" value="F:arabinan endo-1,5-alpha-L-arabinosidase activity"/>
    <property type="evidence" value="ECO:0007669"/>
    <property type="project" value="UniProtKB-EC"/>
</dbReference>
<dbReference type="OrthoDB" id="195678at2759"/>
<organism evidence="12 13">
    <name type="scientific">Penicillium concentricum</name>
    <dbReference type="NCBI Taxonomy" id="293559"/>
    <lineage>
        <taxon>Eukaryota</taxon>
        <taxon>Fungi</taxon>
        <taxon>Dikarya</taxon>
        <taxon>Ascomycota</taxon>
        <taxon>Pezizomycotina</taxon>
        <taxon>Eurotiomycetes</taxon>
        <taxon>Eurotiomycetidae</taxon>
        <taxon>Eurotiales</taxon>
        <taxon>Aspergillaceae</taxon>
        <taxon>Penicillium</taxon>
    </lineage>
</organism>
<evidence type="ECO:0000256" key="3">
    <source>
        <dbReference type="ARBA" id="ARBA00009865"/>
    </source>
</evidence>
<comment type="pathway">
    <text evidence="2 8">Glycan metabolism; L-arabinan degradation.</text>
</comment>
<dbReference type="GeneID" id="81461407"/>
<evidence type="ECO:0000256" key="11">
    <source>
        <dbReference type="SAM" id="SignalP"/>
    </source>
</evidence>
<proteinExistence type="inferred from homology"/>
<evidence type="ECO:0000256" key="4">
    <source>
        <dbReference type="ARBA" id="ARBA00012586"/>
    </source>
</evidence>
<keyword evidence="7 8" id="KW-0326">Glycosidase</keyword>
<feature type="chain" id="PRO_5040734626" description="Arabinan endo-1,5-alpha-L-arabinosidase" evidence="11">
    <location>
        <begin position="29"/>
        <end position="398"/>
    </location>
</feature>
<dbReference type="InterPro" id="IPR023296">
    <property type="entry name" value="Glyco_hydro_beta-prop_sf"/>
</dbReference>
<dbReference type="CDD" id="cd18831">
    <property type="entry name" value="GH43_AnAbnA-like"/>
    <property type="match status" value="1"/>
</dbReference>
<dbReference type="Proteomes" id="UP001147752">
    <property type="component" value="Unassembled WGS sequence"/>
</dbReference>
<dbReference type="PANTHER" id="PTHR43301">
    <property type="entry name" value="ARABINAN ENDO-1,5-ALPHA-L-ARABINOSIDASE"/>
    <property type="match status" value="1"/>
</dbReference>
<comment type="similarity">
    <text evidence="3 8">Belongs to the glycosyl hydrolase 43 family.</text>
</comment>
<accession>A0A9W9V880</accession>
<evidence type="ECO:0000256" key="10">
    <source>
        <dbReference type="PIRSR" id="PIRSR606710-2"/>
    </source>
</evidence>
<evidence type="ECO:0000256" key="1">
    <source>
        <dbReference type="ARBA" id="ARBA00000375"/>
    </source>
</evidence>
<reference evidence="12" key="1">
    <citation type="submission" date="2022-12" db="EMBL/GenBank/DDBJ databases">
        <authorList>
            <person name="Petersen C."/>
        </authorList>
    </citation>
    <scope>NUCLEOTIDE SEQUENCE</scope>
    <source>
        <strain evidence="12">IBT 3081</strain>
    </source>
</reference>
<dbReference type="InterPro" id="IPR006710">
    <property type="entry name" value="Glyco_hydro_43"/>
</dbReference>
<dbReference type="InterPro" id="IPR016840">
    <property type="entry name" value="Glyco_hydro_43_endo_a_Ara-ase"/>
</dbReference>
<keyword evidence="13" id="KW-1185">Reference proteome</keyword>
<dbReference type="PIRSF" id="PIRSF026534">
    <property type="entry name" value="Endo_alpha-L-arabinosidase"/>
    <property type="match status" value="1"/>
</dbReference>
<dbReference type="RefSeq" id="XP_056578474.1">
    <property type="nucleotide sequence ID" value="XM_056722224.1"/>
</dbReference>
<evidence type="ECO:0000256" key="2">
    <source>
        <dbReference type="ARBA" id="ARBA00004834"/>
    </source>
</evidence>
<keyword evidence="5 11" id="KW-0732">Signal</keyword>
<dbReference type="Pfam" id="PF04616">
    <property type="entry name" value="Glyco_hydro_43"/>
    <property type="match status" value="1"/>
</dbReference>
<name>A0A9W9V880_9EURO</name>
<feature type="signal peptide" evidence="11">
    <location>
        <begin position="1"/>
        <end position="28"/>
    </location>
</feature>
<feature type="active site" description="Proton acceptor" evidence="9">
    <location>
        <position position="60"/>
    </location>
</feature>
<dbReference type="PANTHER" id="PTHR43301:SF5">
    <property type="entry name" value="ARABINAN ENDO-1,5-ALPHA-L-ARABINOSIDASE D-RELATED"/>
    <property type="match status" value="1"/>
</dbReference>
<feature type="site" description="Important for catalytic activity, responsible for pKa modulation of the active site Glu and correct orientation of both the proton donor and substrate" evidence="10">
    <location>
        <position position="180"/>
    </location>
</feature>
<evidence type="ECO:0000313" key="13">
    <source>
        <dbReference type="Proteomes" id="UP001147752"/>
    </source>
</evidence>
<dbReference type="SUPFAM" id="SSF75005">
    <property type="entry name" value="Arabinanase/levansucrase/invertase"/>
    <property type="match status" value="1"/>
</dbReference>
<dbReference type="GO" id="GO:0005975">
    <property type="term" value="P:carbohydrate metabolic process"/>
    <property type="evidence" value="ECO:0007669"/>
    <property type="project" value="InterPro"/>
</dbReference>
<evidence type="ECO:0000256" key="9">
    <source>
        <dbReference type="PIRSR" id="PIRSR606710-1"/>
    </source>
</evidence>
<sequence>MYITTPTMHHLPLLISIIIAIAAPLAGSVPTEARDNNLKQVYKTTDKFPLANPGNIPAHDPNIILHNENYYLFKGGINIPIFKAANISGPWEKLGTVLAGDSIIHKGNRSRPWAPTTIEKNGTFYCYYTLSAKGSRNSAIGVATTKSLDGSPWTDHGVVINTGKGPGSSVWPYTITNAIDASVILDRDSGQSYLNYGSFWHDIWQVPLTDDLLSVKDATGPDAVQLTFMPSAKTKPEEGVWMSFREGFYYVWFSHGNCCSFRKGFPKRGKEYSIRVGRSKNVRGPFEDKKGKSLVEGGGTVVYGSNHGVVYAPGGLGVLDGKNDSVPDILYYHYLNTSIGFEHGQSQLGWNYLDYKDGWPVPFGGQNATANVALVNGPPSGGYLAIIFGLWLCIGKWL</sequence>
<dbReference type="EC" id="3.2.1.99" evidence="4 8"/>
<evidence type="ECO:0000256" key="8">
    <source>
        <dbReference type="PIRNR" id="PIRNR026534"/>
    </source>
</evidence>
<comment type="caution">
    <text evidence="12">The sequence shown here is derived from an EMBL/GenBank/DDBJ whole genome shotgun (WGS) entry which is preliminary data.</text>
</comment>
<comment type="catalytic activity">
    <reaction evidence="1 8">
        <text>Endohydrolysis of (1-&gt;5)-alpha-arabinofuranosidic linkages in (1-&gt;5)-arabinans.</text>
        <dbReference type="EC" id="3.2.1.99"/>
    </reaction>
</comment>
<gene>
    <name evidence="12" type="ORF">N7517_004494</name>
</gene>
<protein>
    <recommendedName>
        <fullName evidence="4 8">Arabinan endo-1,5-alpha-L-arabinosidase</fullName>
        <ecNumber evidence="4 8">3.2.1.99</ecNumber>
    </recommendedName>
</protein>
<evidence type="ECO:0000256" key="7">
    <source>
        <dbReference type="ARBA" id="ARBA00023295"/>
    </source>
</evidence>